<evidence type="ECO:0000256" key="1">
    <source>
        <dbReference type="ARBA" id="ARBA00010272"/>
    </source>
</evidence>
<dbReference type="Pfam" id="PF01910">
    <property type="entry name" value="Thiamine_BP"/>
    <property type="match status" value="1"/>
</dbReference>
<evidence type="ECO:0000256" key="2">
    <source>
        <dbReference type="SAM" id="MobiDB-lite"/>
    </source>
</evidence>
<feature type="domain" description="Thiamine-binding protein" evidence="3">
    <location>
        <begin position="4"/>
        <end position="95"/>
    </location>
</feature>
<reference evidence="4 5" key="1">
    <citation type="journal article" date="2016" name="Sci. Rep.">
        <title>Metabolic traits of an uncultured archaeal lineage -MSBL1- from brine pools of the Red Sea.</title>
        <authorList>
            <person name="Mwirichia R."/>
            <person name="Alam I."/>
            <person name="Rashid M."/>
            <person name="Vinu M."/>
            <person name="Ba-Alawi W."/>
            <person name="Anthony Kamau A."/>
            <person name="Kamanda Ngugi D."/>
            <person name="Goker M."/>
            <person name="Klenk H.P."/>
            <person name="Bajic V."/>
            <person name="Stingl U."/>
        </authorList>
    </citation>
    <scope>NUCLEOTIDE SEQUENCE [LARGE SCALE GENOMIC DNA]</scope>
    <source>
        <strain evidence="4">SCGC-AAA259I14</strain>
    </source>
</reference>
<dbReference type="Proteomes" id="UP000070414">
    <property type="component" value="Unassembled WGS sequence"/>
</dbReference>
<protein>
    <recommendedName>
        <fullName evidence="3">Thiamine-binding protein domain-containing protein</fullName>
    </recommendedName>
</protein>
<name>A0A133UQQ1_9EURY</name>
<feature type="region of interest" description="Disordered" evidence="2">
    <location>
        <begin position="82"/>
        <end position="101"/>
    </location>
</feature>
<dbReference type="AlphaFoldDB" id="A0A133UQQ1"/>
<keyword evidence="5" id="KW-1185">Reference proteome</keyword>
<comment type="caution">
    <text evidence="4">The sequence shown here is derived from an EMBL/GenBank/DDBJ whole genome shotgun (WGS) entry which is preliminary data.</text>
</comment>
<evidence type="ECO:0000313" key="4">
    <source>
        <dbReference type="EMBL" id="KXA96470.1"/>
    </source>
</evidence>
<proteinExistence type="inferred from homology"/>
<dbReference type="EMBL" id="LHXS01000062">
    <property type="protein sequence ID" value="KXA96470.1"/>
    <property type="molecule type" value="Genomic_DNA"/>
</dbReference>
<evidence type="ECO:0000259" key="3">
    <source>
        <dbReference type="Pfam" id="PF01910"/>
    </source>
</evidence>
<dbReference type="SUPFAM" id="SSF89957">
    <property type="entry name" value="MTH1187/YkoF-like"/>
    <property type="match status" value="1"/>
</dbReference>
<dbReference type="GO" id="GO:0005829">
    <property type="term" value="C:cytosol"/>
    <property type="evidence" value="ECO:0007669"/>
    <property type="project" value="TreeGrafter"/>
</dbReference>
<sequence length="101" mass="11592">MAIVEITILPVGTHSTSLSKYVVKALKELEKTDINYELTSMGTILEGDLEEVLEIAKKMHESVFDEDISRVVTKIEIDDRRDKTSKIKEKKKSVEEKLERK</sequence>
<dbReference type="PANTHER" id="PTHR33777">
    <property type="entry name" value="UPF0045 PROTEIN ECM15"/>
    <property type="match status" value="1"/>
</dbReference>
<evidence type="ECO:0000313" key="5">
    <source>
        <dbReference type="Proteomes" id="UP000070414"/>
    </source>
</evidence>
<dbReference type="NCBIfam" id="TIGR00106">
    <property type="entry name" value="MTH1187 family thiamine-binding protein"/>
    <property type="match status" value="1"/>
</dbReference>
<accession>A0A133UQQ1</accession>
<dbReference type="InterPro" id="IPR002767">
    <property type="entry name" value="Thiamine_BP"/>
</dbReference>
<dbReference type="PANTHER" id="PTHR33777:SF1">
    <property type="entry name" value="UPF0045 PROTEIN ECM15"/>
    <property type="match status" value="1"/>
</dbReference>
<dbReference type="InterPro" id="IPR051614">
    <property type="entry name" value="UPF0045_domain"/>
</dbReference>
<organism evidence="4 5">
    <name type="scientific">candidate division MSBL1 archaeon SCGC-AAA259I14</name>
    <dbReference type="NCBI Taxonomy" id="1698268"/>
    <lineage>
        <taxon>Archaea</taxon>
        <taxon>Methanobacteriati</taxon>
        <taxon>Methanobacteriota</taxon>
        <taxon>candidate division MSBL1</taxon>
    </lineage>
</organism>
<gene>
    <name evidence="4" type="ORF">AKJ38_03235</name>
</gene>
<dbReference type="InterPro" id="IPR029756">
    <property type="entry name" value="MTH1187/YkoF-like"/>
</dbReference>
<comment type="similarity">
    <text evidence="1">Belongs to the UPF0045 family.</text>
</comment>
<dbReference type="Gene3D" id="3.30.70.930">
    <property type="match status" value="1"/>
</dbReference>